<dbReference type="InParanoid" id="A0A1D2VKS3"/>
<dbReference type="SUPFAM" id="SSF54001">
    <property type="entry name" value="Cysteine proteinases"/>
    <property type="match status" value="1"/>
</dbReference>
<evidence type="ECO:0000256" key="3">
    <source>
        <dbReference type="ARBA" id="ARBA00022670"/>
    </source>
</evidence>
<keyword evidence="6" id="KW-0788">Thiol protease</keyword>
<dbReference type="GO" id="GO:0061136">
    <property type="term" value="P:regulation of proteasomal protein catabolic process"/>
    <property type="evidence" value="ECO:0007669"/>
    <property type="project" value="TreeGrafter"/>
</dbReference>
<evidence type="ECO:0000256" key="1">
    <source>
        <dbReference type="ARBA" id="ARBA00000707"/>
    </source>
</evidence>
<evidence type="ECO:0000256" key="2">
    <source>
        <dbReference type="ARBA" id="ARBA00012759"/>
    </source>
</evidence>
<dbReference type="GO" id="GO:0043161">
    <property type="term" value="P:proteasome-mediated ubiquitin-dependent protein catabolic process"/>
    <property type="evidence" value="ECO:0007669"/>
    <property type="project" value="InterPro"/>
</dbReference>
<dbReference type="FunCoup" id="A0A1D2VKS3">
    <property type="interactions" value="61"/>
</dbReference>
<feature type="coiled-coil region" evidence="7">
    <location>
        <begin position="542"/>
        <end position="637"/>
    </location>
</feature>
<sequence>IKKLRKSLQVLATAKKSQILKNFLEEELLTIEEAYEVLTVDFSCDDKTIETSFSIRLSDEGLSSIENFNKINKALFTIAIYRTSFYLLDFYEQDNIDLNNNYYLPNDLDENQCYSILGVARIANEKSKLFKYVGSNYQKTIVLDPSHFMKLRLALRFLNNNYLKNEKVSLYLKTGKIEPDDLELETLPVGLRNVGNTCYLNSLLQYLFAIKPLREFILQFNKKFPMTFNSENVDGILEKRRVGNRFVPIKEVERSYQLVYQLKYLFNDLISAKQRDIAPTEQLVYLAFTNISQEVDFIEEKPPTVPLPQPTHQQKNRSPYSSELSVVPYEKNVNKNSDLNIEKNSRKNRKNNLFKPEEEKHTDLFQPEKEKLIHYVIKPEQLQNAIDIGSQQDITECIDNVMCQIESSLAPVKLEDGNEQYDIVKKLFFGKSKQLLEPVHKNNGKSRHSIERFLSVYINMGDHPADIYDGLDNYFGEEYLSMDDGEIKKSVTITKLPEILHLQLSRVQFDRERLCLYKLFDPLPYDDIIYLDKYMDTDDPTIRHKRTQVLEWKEELKKLKKTENYMTKEREGGLTIKESLIASVDFLLNKIDVLQNNVGEDSIAVIKKEIENFDKKVEKIQNQIIELEEKISDQFKDDKKFGYKIFAVVIHRGQANYGHYFIFIRDAKKNIFRCYNDEQITEVSVENVINFSGGATETPSFLVFIREELFDDYADPLKRVVR</sequence>
<dbReference type="InterPro" id="IPR018200">
    <property type="entry name" value="USP_CS"/>
</dbReference>
<dbReference type="CDD" id="cd02666">
    <property type="entry name" value="Peptidase_C19J"/>
    <property type="match status" value="1"/>
</dbReference>
<dbReference type="PROSITE" id="PS00972">
    <property type="entry name" value="USP_1"/>
    <property type="match status" value="1"/>
</dbReference>
<comment type="catalytic activity">
    <reaction evidence="1">
        <text>Thiol-dependent hydrolysis of ester, thioester, amide, peptide and isopeptide bonds formed by the C-terminal Gly of ubiquitin (a 76-residue protein attached to proteins as an intracellular targeting signal).</text>
        <dbReference type="EC" id="3.4.19.12"/>
    </reaction>
</comment>
<dbReference type="Gene3D" id="3.90.70.10">
    <property type="entry name" value="Cysteine proteinases"/>
    <property type="match status" value="1"/>
</dbReference>
<evidence type="ECO:0000313" key="10">
    <source>
        <dbReference type="EMBL" id="ODV62206.1"/>
    </source>
</evidence>
<dbReference type="EMBL" id="KV454477">
    <property type="protein sequence ID" value="ODV62206.1"/>
    <property type="molecule type" value="Genomic_DNA"/>
</dbReference>
<proteinExistence type="predicted"/>
<dbReference type="PANTHER" id="PTHR43982:SF6">
    <property type="entry name" value="UBIQUITIN CARBOXYL-TERMINAL HYDROLASE 2-RELATED"/>
    <property type="match status" value="1"/>
</dbReference>
<dbReference type="GeneID" id="30963242"/>
<dbReference type="OrthoDB" id="2420415at2759"/>
<evidence type="ECO:0000256" key="4">
    <source>
        <dbReference type="ARBA" id="ARBA00022786"/>
    </source>
</evidence>
<evidence type="ECO:0000256" key="8">
    <source>
        <dbReference type="SAM" id="MobiDB-lite"/>
    </source>
</evidence>
<name>A0A1D2VKS3_9ASCO</name>
<feature type="region of interest" description="Disordered" evidence="8">
    <location>
        <begin position="302"/>
        <end position="322"/>
    </location>
</feature>
<gene>
    <name evidence="10" type="ORF">ASCRUDRAFT_19845</name>
</gene>
<feature type="region of interest" description="Disordered" evidence="8">
    <location>
        <begin position="342"/>
        <end position="361"/>
    </location>
</feature>
<keyword evidence="5" id="KW-0378">Hydrolase</keyword>
<feature type="non-terminal residue" evidence="10">
    <location>
        <position position="722"/>
    </location>
</feature>
<feature type="compositionally biased region" description="Polar residues" evidence="8">
    <location>
        <begin position="310"/>
        <end position="322"/>
    </location>
</feature>
<dbReference type="InterPro" id="IPR044635">
    <property type="entry name" value="UBP14-like"/>
</dbReference>
<dbReference type="Pfam" id="PF00443">
    <property type="entry name" value="UCH"/>
    <property type="match status" value="1"/>
</dbReference>
<dbReference type="Proteomes" id="UP000095038">
    <property type="component" value="Unassembled WGS sequence"/>
</dbReference>
<dbReference type="PROSITE" id="PS50235">
    <property type="entry name" value="USP_3"/>
    <property type="match status" value="1"/>
</dbReference>
<evidence type="ECO:0000256" key="6">
    <source>
        <dbReference type="ARBA" id="ARBA00022807"/>
    </source>
</evidence>
<evidence type="ECO:0000256" key="7">
    <source>
        <dbReference type="SAM" id="Coils"/>
    </source>
</evidence>
<dbReference type="PANTHER" id="PTHR43982">
    <property type="entry name" value="UBIQUITIN CARBOXYL-TERMINAL HYDROLASE"/>
    <property type="match status" value="1"/>
</dbReference>
<organism evidence="10 11">
    <name type="scientific">Ascoidea rubescens DSM 1968</name>
    <dbReference type="NCBI Taxonomy" id="1344418"/>
    <lineage>
        <taxon>Eukaryota</taxon>
        <taxon>Fungi</taxon>
        <taxon>Dikarya</taxon>
        <taxon>Ascomycota</taxon>
        <taxon>Saccharomycotina</taxon>
        <taxon>Saccharomycetes</taxon>
        <taxon>Ascoideaceae</taxon>
        <taxon>Ascoidea</taxon>
    </lineage>
</organism>
<keyword evidence="11" id="KW-1185">Reference proteome</keyword>
<accession>A0A1D2VKS3</accession>
<dbReference type="GO" id="GO:0070628">
    <property type="term" value="F:proteasome binding"/>
    <property type="evidence" value="ECO:0007669"/>
    <property type="project" value="TreeGrafter"/>
</dbReference>
<dbReference type="STRING" id="1344418.A0A1D2VKS3"/>
<evidence type="ECO:0000256" key="5">
    <source>
        <dbReference type="ARBA" id="ARBA00022801"/>
    </source>
</evidence>
<evidence type="ECO:0000259" key="9">
    <source>
        <dbReference type="PROSITE" id="PS50235"/>
    </source>
</evidence>
<dbReference type="GO" id="GO:0004843">
    <property type="term" value="F:cysteine-type deubiquitinase activity"/>
    <property type="evidence" value="ECO:0007669"/>
    <property type="project" value="UniProtKB-EC"/>
</dbReference>
<dbReference type="InterPro" id="IPR028889">
    <property type="entry name" value="USP"/>
</dbReference>
<keyword evidence="4" id="KW-0833">Ubl conjugation pathway</keyword>
<dbReference type="EC" id="3.4.19.12" evidence="2"/>
<protein>
    <recommendedName>
        <fullName evidence="2">ubiquitinyl hydrolase 1</fullName>
        <ecNumber evidence="2">3.4.19.12</ecNumber>
    </recommendedName>
</protein>
<evidence type="ECO:0000313" key="11">
    <source>
        <dbReference type="Proteomes" id="UP000095038"/>
    </source>
</evidence>
<dbReference type="InterPro" id="IPR038765">
    <property type="entry name" value="Papain-like_cys_pep_sf"/>
</dbReference>
<dbReference type="Pfam" id="PF13446">
    <property type="entry name" value="RPT"/>
    <property type="match status" value="2"/>
</dbReference>
<dbReference type="RefSeq" id="XP_020048513.1">
    <property type="nucleotide sequence ID" value="XM_020189606.1"/>
</dbReference>
<dbReference type="GO" id="GO:0016579">
    <property type="term" value="P:protein deubiquitination"/>
    <property type="evidence" value="ECO:0007669"/>
    <property type="project" value="InterPro"/>
</dbReference>
<dbReference type="InterPro" id="IPR001394">
    <property type="entry name" value="Peptidase_C19_UCH"/>
</dbReference>
<keyword evidence="3" id="KW-0645">Protease</keyword>
<reference evidence="11" key="1">
    <citation type="submission" date="2016-05" db="EMBL/GenBank/DDBJ databases">
        <title>Comparative genomics of biotechnologically important yeasts.</title>
        <authorList>
            <consortium name="DOE Joint Genome Institute"/>
            <person name="Riley R."/>
            <person name="Haridas S."/>
            <person name="Wolfe K.H."/>
            <person name="Lopes M.R."/>
            <person name="Hittinger C.T."/>
            <person name="Goker M."/>
            <person name="Salamov A."/>
            <person name="Wisecaver J."/>
            <person name="Long T.M."/>
            <person name="Aerts A.L."/>
            <person name="Barry K."/>
            <person name="Choi C."/>
            <person name="Clum A."/>
            <person name="Coughlan A.Y."/>
            <person name="Deshpande S."/>
            <person name="Douglass A.P."/>
            <person name="Hanson S.J."/>
            <person name="Klenk H.-P."/>
            <person name="Labutti K."/>
            <person name="Lapidus A."/>
            <person name="Lindquist E."/>
            <person name="Lipzen A."/>
            <person name="Meier-Kolthoff J.P."/>
            <person name="Ohm R.A."/>
            <person name="Otillar R.P."/>
            <person name="Pangilinan J."/>
            <person name="Peng Y."/>
            <person name="Rokas A."/>
            <person name="Rosa C.A."/>
            <person name="Scheuner C."/>
            <person name="Sibirny A.A."/>
            <person name="Slot J.C."/>
            <person name="Stielow J.B."/>
            <person name="Sun H."/>
            <person name="Kurtzman C.P."/>
            <person name="Blackwell M."/>
            <person name="Grigoriev I.V."/>
            <person name="Jeffries T.W."/>
        </authorList>
    </citation>
    <scope>NUCLEOTIDE SEQUENCE [LARGE SCALE GENOMIC DNA]</scope>
    <source>
        <strain evidence="11">DSM 1968</strain>
    </source>
</reference>
<feature type="non-terminal residue" evidence="10">
    <location>
        <position position="1"/>
    </location>
</feature>
<keyword evidence="7" id="KW-0175">Coiled coil</keyword>
<feature type="domain" description="USP" evidence="9">
    <location>
        <begin position="189"/>
        <end position="708"/>
    </location>
</feature>
<dbReference type="AlphaFoldDB" id="A0A1D2VKS3"/>
<dbReference type="InterPro" id="IPR025305">
    <property type="entry name" value="UCH_repeat_domain"/>
</dbReference>